<dbReference type="EC" id="3.1.13.4" evidence="7"/>
<evidence type="ECO:0000256" key="18">
    <source>
        <dbReference type="SAM" id="MobiDB-lite"/>
    </source>
</evidence>
<dbReference type="PANTHER" id="PTHR10797">
    <property type="entry name" value="CCR4-NOT TRANSCRIPTION COMPLEX SUBUNIT"/>
    <property type="match status" value="1"/>
</dbReference>
<reference evidence="19 20" key="1">
    <citation type="submission" date="2024-03" db="EMBL/GenBank/DDBJ databases">
        <authorList>
            <person name="Gkanogiannis A."/>
            <person name="Becerra Lopez-Lavalle L."/>
        </authorList>
    </citation>
    <scope>NUCLEOTIDE SEQUENCE [LARGE SCALE GENOMIC DNA]</scope>
</reference>
<evidence type="ECO:0000256" key="10">
    <source>
        <dbReference type="ARBA" id="ARBA00022723"/>
    </source>
</evidence>
<evidence type="ECO:0000256" key="11">
    <source>
        <dbReference type="ARBA" id="ARBA00022801"/>
    </source>
</evidence>
<evidence type="ECO:0000256" key="14">
    <source>
        <dbReference type="ARBA" id="ARBA00023015"/>
    </source>
</evidence>
<proteinExistence type="inferred from homology"/>
<protein>
    <recommendedName>
        <fullName evidence="7">poly(A)-specific ribonuclease</fullName>
        <ecNumber evidence="7">3.1.13.4</ecNumber>
    </recommendedName>
</protein>
<evidence type="ECO:0000256" key="16">
    <source>
        <dbReference type="ARBA" id="ARBA00023242"/>
    </source>
</evidence>
<keyword evidence="15" id="KW-0804">Transcription</keyword>
<keyword evidence="14" id="KW-0805">Transcription regulation</keyword>
<evidence type="ECO:0000256" key="5">
    <source>
        <dbReference type="ARBA" id="ARBA00008372"/>
    </source>
</evidence>
<keyword evidence="16" id="KW-0539">Nucleus</keyword>
<evidence type="ECO:0000256" key="1">
    <source>
        <dbReference type="ARBA" id="ARBA00001663"/>
    </source>
</evidence>
<keyword evidence="9" id="KW-0540">Nuclease</keyword>
<dbReference type="Proteomes" id="UP001642487">
    <property type="component" value="Chromosome 6"/>
</dbReference>
<dbReference type="InterPro" id="IPR036397">
    <property type="entry name" value="RNaseH_sf"/>
</dbReference>
<dbReference type="InterPro" id="IPR039637">
    <property type="entry name" value="CNOT7/CNOT8/Pop2"/>
</dbReference>
<evidence type="ECO:0000256" key="15">
    <source>
        <dbReference type="ARBA" id="ARBA00023163"/>
    </source>
</evidence>
<comment type="subcellular location">
    <subcellularLocation>
        <location evidence="4">Cytoplasm</location>
    </subcellularLocation>
    <subcellularLocation>
        <location evidence="3">Nucleus</location>
    </subcellularLocation>
</comment>
<keyword evidence="12" id="KW-0269">Exonuclease</keyword>
<dbReference type="InterPro" id="IPR006941">
    <property type="entry name" value="RNase_CAF1"/>
</dbReference>
<evidence type="ECO:0000256" key="12">
    <source>
        <dbReference type="ARBA" id="ARBA00022839"/>
    </source>
</evidence>
<dbReference type="EMBL" id="OZ021740">
    <property type="protein sequence ID" value="CAK9323641.1"/>
    <property type="molecule type" value="Genomic_DNA"/>
</dbReference>
<sequence>MKSPKGTSPKRNFQRRNNPATGEAAISPTHWKREVWSENLREEIELLKQYLPKFPIVAIDTEFPGFLRYTPKGVTEEEFYDCLQFNVNRLSILQLGLTLRDEKGNIGMTWEFNFRDLDQISDMEGVSSLDSFLKNKGFDFEKLRSHGIAPQEFGRLFKPILRSGGIQRWITFHGSYDIAYLMKLVEIRFMPASMTAFVITAQRLLGTVTDLKHMARYCNGLLDGNLGLKQLAKLLDVNRIGTAHFGGSDSLLTASVYAKMKTMFKLPEHLSEGFLYGLPHPIRALRQPITIGDPSPPSRCLVSSFSRSPLVFVGDFLIIG</sequence>
<keyword evidence="13" id="KW-0694">RNA-binding</keyword>
<evidence type="ECO:0000256" key="4">
    <source>
        <dbReference type="ARBA" id="ARBA00004496"/>
    </source>
</evidence>
<comment type="catalytic activity">
    <reaction evidence="1">
        <text>Exonucleolytic cleavage of poly(A) to 5'-AMP.</text>
        <dbReference type="EC" id="3.1.13.4"/>
    </reaction>
</comment>
<comment type="subunit">
    <text evidence="6">Component of the CCR4-NOT complex, at least composed of CRR4 and CAF1 proteins.</text>
</comment>
<evidence type="ECO:0000256" key="7">
    <source>
        <dbReference type="ARBA" id="ARBA00012161"/>
    </source>
</evidence>
<feature type="compositionally biased region" description="Polar residues" evidence="18">
    <location>
        <begin position="1"/>
        <end position="20"/>
    </location>
</feature>
<evidence type="ECO:0000256" key="9">
    <source>
        <dbReference type="ARBA" id="ARBA00022722"/>
    </source>
</evidence>
<feature type="region of interest" description="Disordered" evidence="18">
    <location>
        <begin position="1"/>
        <end position="24"/>
    </location>
</feature>
<comment type="similarity">
    <text evidence="5">Belongs to the CAF1 family.</text>
</comment>
<organism evidence="19 20">
    <name type="scientific">Citrullus colocynthis</name>
    <name type="common">colocynth</name>
    <dbReference type="NCBI Taxonomy" id="252529"/>
    <lineage>
        <taxon>Eukaryota</taxon>
        <taxon>Viridiplantae</taxon>
        <taxon>Streptophyta</taxon>
        <taxon>Embryophyta</taxon>
        <taxon>Tracheophyta</taxon>
        <taxon>Spermatophyta</taxon>
        <taxon>Magnoliopsida</taxon>
        <taxon>eudicotyledons</taxon>
        <taxon>Gunneridae</taxon>
        <taxon>Pentapetalae</taxon>
        <taxon>rosids</taxon>
        <taxon>fabids</taxon>
        <taxon>Cucurbitales</taxon>
        <taxon>Cucurbitaceae</taxon>
        <taxon>Benincaseae</taxon>
        <taxon>Citrullus</taxon>
    </lineage>
</organism>
<evidence type="ECO:0000256" key="8">
    <source>
        <dbReference type="ARBA" id="ARBA00022490"/>
    </source>
</evidence>
<evidence type="ECO:0000256" key="13">
    <source>
        <dbReference type="ARBA" id="ARBA00022884"/>
    </source>
</evidence>
<evidence type="ECO:0000256" key="17">
    <source>
        <dbReference type="ARBA" id="ARBA00025148"/>
    </source>
</evidence>
<comment type="function">
    <text evidence="17">Ubiquitous transcription factor required for a diverse set of processes. It is a component of the CCR4 complex involved in the control of gene expression.</text>
</comment>
<evidence type="ECO:0000313" key="19">
    <source>
        <dbReference type="EMBL" id="CAK9323641.1"/>
    </source>
</evidence>
<evidence type="ECO:0000256" key="2">
    <source>
        <dbReference type="ARBA" id="ARBA00001968"/>
    </source>
</evidence>
<keyword evidence="10" id="KW-0479">Metal-binding</keyword>
<accession>A0ABP0YTF7</accession>
<keyword evidence="11" id="KW-0378">Hydrolase</keyword>
<keyword evidence="20" id="KW-1185">Reference proteome</keyword>
<dbReference type="Pfam" id="PF04857">
    <property type="entry name" value="CAF1"/>
    <property type="match status" value="1"/>
</dbReference>
<dbReference type="InterPro" id="IPR012337">
    <property type="entry name" value="RNaseH-like_sf"/>
</dbReference>
<name>A0ABP0YTF7_9ROSI</name>
<keyword evidence="8" id="KW-0963">Cytoplasm</keyword>
<dbReference type="Gene3D" id="3.30.420.10">
    <property type="entry name" value="Ribonuclease H-like superfamily/Ribonuclease H"/>
    <property type="match status" value="1"/>
</dbReference>
<evidence type="ECO:0000256" key="6">
    <source>
        <dbReference type="ARBA" id="ARBA00011757"/>
    </source>
</evidence>
<evidence type="ECO:0000256" key="3">
    <source>
        <dbReference type="ARBA" id="ARBA00004123"/>
    </source>
</evidence>
<comment type="cofactor">
    <cofactor evidence="2">
        <name>a divalent metal cation</name>
        <dbReference type="ChEBI" id="CHEBI:60240"/>
    </cofactor>
</comment>
<gene>
    <name evidence="19" type="ORF">CITCOLO1_LOCUS15831</name>
</gene>
<dbReference type="SUPFAM" id="SSF53098">
    <property type="entry name" value="Ribonuclease H-like"/>
    <property type="match status" value="1"/>
</dbReference>
<evidence type="ECO:0000313" key="20">
    <source>
        <dbReference type="Proteomes" id="UP001642487"/>
    </source>
</evidence>